<accession>A0A6L3N3M8</accession>
<organism evidence="1 2">
    <name type="scientific">Burkholderia stagnalis</name>
    <dbReference type="NCBI Taxonomy" id="1503054"/>
    <lineage>
        <taxon>Bacteria</taxon>
        <taxon>Pseudomonadati</taxon>
        <taxon>Pseudomonadota</taxon>
        <taxon>Betaproteobacteria</taxon>
        <taxon>Burkholderiales</taxon>
        <taxon>Burkholderiaceae</taxon>
        <taxon>Burkholderia</taxon>
        <taxon>Burkholderia cepacia complex</taxon>
    </lineage>
</organism>
<proteinExistence type="predicted"/>
<reference evidence="1 2" key="1">
    <citation type="submission" date="2019-09" db="EMBL/GenBank/DDBJ databases">
        <title>Draft genome sequences of 48 bacterial type strains from the CCUG.</title>
        <authorList>
            <person name="Tunovic T."/>
            <person name="Pineiro-Iglesias B."/>
            <person name="Unosson C."/>
            <person name="Inganas E."/>
            <person name="Ohlen M."/>
            <person name="Cardew S."/>
            <person name="Jensie-Markopoulos S."/>
            <person name="Salva-Serra F."/>
            <person name="Jaen-Luchoro D."/>
            <person name="Karlsson R."/>
            <person name="Svensson-Stadler L."/>
            <person name="Chun J."/>
            <person name="Moore E."/>
        </authorList>
    </citation>
    <scope>NUCLEOTIDE SEQUENCE [LARGE SCALE GENOMIC DNA]</scope>
    <source>
        <strain evidence="1 2">CCUG 65686</strain>
    </source>
</reference>
<dbReference type="RefSeq" id="WP_150998444.1">
    <property type="nucleotide sequence ID" value="NZ_CABVPM010000001.1"/>
</dbReference>
<comment type="caution">
    <text evidence="1">The sequence shown here is derived from an EMBL/GenBank/DDBJ whole genome shotgun (WGS) entry which is preliminary data.</text>
</comment>
<protein>
    <submittedName>
        <fullName evidence="1">Uncharacterized protein</fullName>
    </submittedName>
</protein>
<evidence type="ECO:0000313" key="2">
    <source>
        <dbReference type="Proteomes" id="UP000473470"/>
    </source>
</evidence>
<evidence type="ECO:0000313" key="1">
    <source>
        <dbReference type="EMBL" id="KAB0640680.1"/>
    </source>
</evidence>
<dbReference type="Proteomes" id="UP000473470">
    <property type="component" value="Unassembled WGS sequence"/>
</dbReference>
<gene>
    <name evidence="1" type="ORF">F7R25_04065</name>
</gene>
<sequence>MKNKQNQINTGAEKYRFSEEELAAFISQLKNMDTRAKTINQLKELISYPKTKSSLNKLLRKHKIPFADSRCVDTRGHIARPGSTHHKLLNLKVDISNMTLEELHKHINCKASVRSLRVICHRHKIQYKKLSNNKGHNHV</sequence>
<dbReference type="EMBL" id="VZOK01000004">
    <property type="protein sequence ID" value="KAB0640680.1"/>
    <property type="molecule type" value="Genomic_DNA"/>
</dbReference>
<name>A0A6L3N3M8_9BURK</name>
<dbReference type="AlphaFoldDB" id="A0A6L3N3M8"/>